<protein>
    <submittedName>
        <fullName evidence="2">Uncharacterized protein</fullName>
    </submittedName>
</protein>
<dbReference type="EMBL" id="JADILV010000035">
    <property type="protein sequence ID" value="MBO8483458.1"/>
    <property type="molecule type" value="Genomic_DNA"/>
</dbReference>
<comment type="caution">
    <text evidence="2">The sequence shown here is derived from an EMBL/GenBank/DDBJ whole genome shotgun (WGS) entry which is preliminary data.</text>
</comment>
<reference evidence="2" key="2">
    <citation type="journal article" date="2021" name="PeerJ">
        <title>Extensive microbial diversity within the chicken gut microbiome revealed by metagenomics and culture.</title>
        <authorList>
            <person name="Gilroy R."/>
            <person name="Ravi A."/>
            <person name="Getino M."/>
            <person name="Pursley I."/>
            <person name="Horton D.L."/>
            <person name="Alikhan N.F."/>
            <person name="Baker D."/>
            <person name="Gharbi K."/>
            <person name="Hall N."/>
            <person name="Watson M."/>
            <person name="Adriaenssens E.M."/>
            <person name="Foster-Nyarko E."/>
            <person name="Jarju S."/>
            <person name="Secka A."/>
            <person name="Antonio M."/>
            <person name="Oren A."/>
            <person name="Chaudhuri R.R."/>
            <person name="La Ragione R."/>
            <person name="Hildebrand F."/>
            <person name="Pallen M.J."/>
        </authorList>
    </citation>
    <scope>NUCLEOTIDE SEQUENCE</scope>
    <source>
        <strain evidence="2">G3-8215</strain>
    </source>
</reference>
<organism evidence="2 3">
    <name type="scientific">Candidatus Cryptobacteroides avicola</name>
    <dbReference type="NCBI Taxonomy" id="2840757"/>
    <lineage>
        <taxon>Bacteria</taxon>
        <taxon>Pseudomonadati</taxon>
        <taxon>Bacteroidota</taxon>
        <taxon>Bacteroidia</taxon>
        <taxon>Bacteroidales</taxon>
        <taxon>Candidatus Cryptobacteroides</taxon>
    </lineage>
</organism>
<accession>A0A940II86</accession>
<gene>
    <name evidence="2" type="ORF">IAB75_05030</name>
</gene>
<sequence>MRQKKLHISARLLLLGVFLYIQVYLPYTSHVHIINGVRIVHAHPFSGGADHAHDARSLAVIDIANHQPFIDTEYAAVPEAEEILLSSGKAVKVTVAAVSVSPHAPKHRGPPSFSAGCV</sequence>
<keyword evidence="1" id="KW-0472">Membrane</keyword>
<dbReference type="Proteomes" id="UP000725002">
    <property type="component" value="Unassembled WGS sequence"/>
</dbReference>
<reference evidence="2" key="1">
    <citation type="submission" date="2020-10" db="EMBL/GenBank/DDBJ databases">
        <authorList>
            <person name="Gilroy R."/>
        </authorList>
    </citation>
    <scope>NUCLEOTIDE SEQUENCE</scope>
    <source>
        <strain evidence="2">G3-8215</strain>
    </source>
</reference>
<name>A0A940II86_9BACT</name>
<evidence type="ECO:0000313" key="2">
    <source>
        <dbReference type="EMBL" id="MBO8483458.1"/>
    </source>
</evidence>
<keyword evidence="1" id="KW-0812">Transmembrane</keyword>
<keyword evidence="1" id="KW-1133">Transmembrane helix</keyword>
<proteinExistence type="predicted"/>
<dbReference type="AlphaFoldDB" id="A0A940II86"/>
<evidence type="ECO:0000256" key="1">
    <source>
        <dbReference type="SAM" id="Phobius"/>
    </source>
</evidence>
<feature type="transmembrane region" description="Helical" evidence="1">
    <location>
        <begin position="12"/>
        <end position="29"/>
    </location>
</feature>
<evidence type="ECO:0000313" key="3">
    <source>
        <dbReference type="Proteomes" id="UP000725002"/>
    </source>
</evidence>